<proteinExistence type="predicted"/>
<keyword evidence="4" id="KW-1185">Reference proteome</keyword>
<evidence type="ECO:0000259" key="2">
    <source>
        <dbReference type="Pfam" id="PF00171"/>
    </source>
</evidence>
<dbReference type="PANTHER" id="PTHR43353">
    <property type="entry name" value="SUCCINATE-SEMIALDEHYDE DEHYDROGENASE, MITOCHONDRIAL"/>
    <property type="match status" value="1"/>
</dbReference>
<reference evidence="3 4" key="2">
    <citation type="submission" date="2020-03" db="EMBL/GenBank/DDBJ databases">
        <authorList>
            <person name="Ichikawa N."/>
            <person name="Kimura A."/>
            <person name="Kitahashi Y."/>
            <person name="Uohara A."/>
        </authorList>
    </citation>
    <scope>NUCLEOTIDE SEQUENCE [LARGE SCALE GENOMIC DNA]</scope>
    <source>
        <strain evidence="3 4">NBRC 108639</strain>
    </source>
</reference>
<dbReference type="RefSeq" id="WP_246273875.1">
    <property type="nucleotide sequence ID" value="NZ_BAABGO010000019.1"/>
</dbReference>
<dbReference type="InterPro" id="IPR050740">
    <property type="entry name" value="Aldehyde_DH_Superfamily"/>
</dbReference>
<dbReference type="InterPro" id="IPR015590">
    <property type="entry name" value="Aldehyde_DH_dom"/>
</dbReference>
<protein>
    <recommendedName>
        <fullName evidence="2">Aldehyde dehydrogenase domain-containing protein</fullName>
    </recommendedName>
</protein>
<dbReference type="InterPro" id="IPR016162">
    <property type="entry name" value="Ald_DH_N"/>
</dbReference>
<organism evidence="3 4">
    <name type="scientific">Phytohabitans houttuyneae</name>
    <dbReference type="NCBI Taxonomy" id="1076126"/>
    <lineage>
        <taxon>Bacteria</taxon>
        <taxon>Bacillati</taxon>
        <taxon>Actinomycetota</taxon>
        <taxon>Actinomycetes</taxon>
        <taxon>Micromonosporales</taxon>
        <taxon>Micromonosporaceae</taxon>
    </lineage>
</organism>
<evidence type="ECO:0000256" key="1">
    <source>
        <dbReference type="ARBA" id="ARBA00023002"/>
    </source>
</evidence>
<keyword evidence="1" id="KW-0560">Oxidoreductase</keyword>
<dbReference type="Proteomes" id="UP000482800">
    <property type="component" value="Unassembled WGS sequence"/>
</dbReference>
<reference evidence="3 4" key="1">
    <citation type="submission" date="2020-03" db="EMBL/GenBank/DDBJ databases">
        <title>Whole genome shotgun sequence of Phytohabitans houttuyneae NBRC 108639.</title>
        <authorList>
            <person name="Komaki H."/>
            <person name="Tamura T."/>
        </authorList>
    </citation>
    <scope>NUCLEOTIDE SEQUENCE [LARGE SCALE GENOMIC DNA]</scope>
    <source>
        <strain evidence="3 4">NBRC 108639</strain>
    </source>
</reference>
<dbReference type="AlphaFoldDB" id="A0A6V8KKW3"/>
<dbReference type="SUPFAM" id="SSF53720">
    <property type="entry name" value="ALDH-like"/>
    <property type="match status" value="1"/>
</dbReference>
<dbReference type="PANTHER" id="PTHR43353:SF3">
    <property type="entry name" value="ALDEHYDE DEHYDROGENASE-RELATED"/>
    <property type="match status" value="1"/>
</dbReference>
<dbReference type="EMBL" id="BLPF01000002">
    <property type="protein sequence ID" value="GFJ81325.1"/>
    <property type="molecule type" value="Genomic_DNA"/>
</dbReference>
<evidence type="ECO:0000313" key="4">
    <source>
        <dbReference type="Proteomes" id="UP000482800"/>
    </source>
</evidence>
<dbReference type="Gene3D" id="3.40.605.10">
    <property type="entry name" value="Aldehyde Dehydrogenase, Chain A, domain 1"/>
    <property type="match status" value="1"/>
</dbReference>
<comment type="caution">
    <text evidence="3">The sequence shown here is derived from an EMBL/GenBank/DDBJ whole genome shotgun (WGS) entry which is preliminary data.</text>
</comment>
<accession>A0A6V8KKW3</accession>
<gene>
    <name evidence="3" type="ORF">Phou_055050</name>
</gene>
<sequence>MSHALHDVADALDAARDPVLKVTAAETGLTGARLAAELDRTTGQLRLLGEAAAGARQLIRSPRAAPDGADITRVQVPIGPVAVFAAPNFPLTFGVLGGDTASALAAGCPVVVKAHPAQPETADLLAGIAATVLTPDTFRLVHGGPDASLALVRDPAIRAVAFTG</sequence>
<dbReference type="InterPro" id="IPR016161">
    <property type="entry name" value="Ald_DH/histidinol_DH"/>
</dbReference>
<feature type="domain" description="Aldehyde dehydrogenase" evidence="2">
    <location>
        <begin position="4"/>
        <end position="164"/>
    </location>
</feature>
<evidence type="ECO:0000313" key="3">
    <source>
        <dbReference type="EMBL" id="GFJ81325.1"/>
    </source>
</evidence>
<dbReference type="Pfam" id="PF00171">
    <property type="entry name" value="Aldedh"/>
    <property type="match status" value="1"/>
</dbReference>
<name>A0A6V8KKW3_9ACTN</name>
<dbReference type="GO" id="GO:0016491">
    <property type="term" value="F:oxidoreductase activity"/>
    <property type="evidence" value="ECO:0007669"/>
    <property type="project" value="UniProtKB-KW"/>
</dbReference>